<gene>
    <name evidence="1" type="primary">Acey_s0011.g1297</name>
    <name evidence="1" type="ORF">Y032_0011g1297</name>
</gene>
<keyword evidence="2" id="KW-1185">Reference proteome</keyword>
<dbReference type="AlphaFoldDB" id="A0A016VFV1"/>
<reference evidence="2" key="1">
    <citation type="journal article" date="2015" name="Nat. Genet.">
        <title>The genome and transcriptome of the zoonotic hookworm Ancylostoma ceylanicum identify infection-specific gene families.</title>
        <authorList>
            <person name="Schwarz E.M."/>
            <person name="Hu Y."/>
            <person name="Antoshechkin I."/>
            <person name="Miller M.M."/>
            <person name="Sternberg P.W."/>
            <person name="Aroian R.V."/>
        </authorList>
    </citation>
    <scope>NUCLEOTIDE SEQUENCE</scope>
    <source>
        <strain evidence="2">HY135</strain>
    </source>
</reference>
<sequence length="77" mass="8399">MPEQTVRPARVTHQTKARYYNTFIFNCLLSLVAEVGGIGVRLDLKDCLTERLDEKGVEGTARLDENGDEGAVSACGV</sequence>
<protein>
    <submittedName>
        <fullName evidence="1">Uncharacterized protein</fullName>
    </submittedName>
</protein>
<evidence type="ECO:0000313" key="1">
    <source>
        <dbReference type="EMBL" id="EYC25608.1"/>
    </source>
</evidence>
<dbReference type="Proteomes" id="UP000024635">
    <property type="component" value="Unassembled WGS sequence"/>
</dbReference>
<proteinExistence type="predicted"/>
<organism evidence="1 2">
    <name type="scientific">Ancylostoma ceylanicum</name>
    <dbReference type="NCBI Taxonomy" id="53326"/>
    <lineage>
        <taxon>Eukaryota</taxon>
        <taxon>Metazoa</taxon>
        <taxon>Ecdysozoa</taxon>
        <taxon>Nematoda</taxon>
        <taxon>Chromadorea</taxon>
        <taxon>Rhabditida</taxon>
        <taxon>Rhabditina</taxon>
        <taxon>Rhabditomorpha</taxon>
        <taxon>Strongyloidea</taxon>
        <taxon>Ancylostomatidae</taxon>
        <taxon>Ancylostomatinae</taxon>
        <taxon>Ancylostoma</taxon>
    </lineage>
</organism>
<comment type="caution">
    <text evidence="1">The sequence shown here is derived from an EMBL/GenBank/DDBJ whole genome shotgun (WGS) entry which is preliminary data.</text>
</comment>
<accession>A0A016VFV1</accession>
<evidence type="ECO:0000313" key="2">
    <source>
        <dbReference type="Proteomes" id="UP000024635"/>
    </source>
</evidence>
<dbReference type="EMBL" id="JARK01001347">
    <property type="protein sequence ID" value="EYC25608.1"/>
    <property type="molecule type" value="Genomic_DNA"/>
</dbReference>
<name>A0A016VFV1_9BILA</name>